<accession>A0AAE8XGN7</accession>
<evidence type="ECO:0000313" key="2">
    <source>
        <dbReference type="Proteomes" id="UP000827914"/>
    </source>
</evidence>
<dbReference type="EMBL" id="OK040171">
    <property type="protein sequence ID" value="UAV84663.1"/>
    <property type="molecule type" value="Genomic_DNA"/>
</dbReference>
<proteinExistence type="predicted"/>
<organism evidence="1 2">
    <name type="scientific">Pseudomonas phage PHB09</name>
    <dbReference type="NCBI Taxonomy" id="2867265"/>
    <lineage>
        <taxon>Viruses</taxon>
        <taxon>Duplodnaviria</taxon>
        <taxon>Heunggongvirae</taxon>
        <taxon>Uroviricota</taxon>
        <taxon>Caudoviricetes</taxon>
        <taxon>Vandenendeviridae</taxon>
        <taxon>Gorskivirinae</taxon>
        <taxon>Dilongvirus</taxon>
        <taxon>Dilongvirus PHB09</taxon>
    </lineage>
</organism>
<protein>
    <submittedName>
        <fullName evidence="1">Uncharacterized protein</fullName>
    </submittedName>
</protein>
<sequence>MSLSALLELSRKKLTPEELEALHERMRETDRRLYKEMIERFRCGLCGAGTYNYSHLFDCPRRGSGY</sequence>
<dbReference type="Proteomes" id="UP000827914">
    <property type="component" value="Segment"/>
</dbReference>
<gene>
    <name evidence="1" type="ORF">PHB09_168</name>
</gene>
<keyword evidence="2" id="KW-1185">Reference proteome</keyword>
<evidence type="ECO:0000313" key="1">
    <source>
        <dbReference type="EMBL" id="UAV84663.1"/>
    </source>
</evidence>
<name>A0AAE8XGN7_9CAUD</name>
<reference evidence="1" key="1">
    <citation type="submission" date="2021-09" db="EMBL/GenBank/DDBJ databases">
        <authorList>
            <person name="Liu Y."/>
        </authorList>
    </citation>
    <scope>NUCLEOTIDE SEQUENCE</scope>
</reference>